<dbReference type="InterPro" id="IPR009071">
    <property type="entry name" value="HMG_box_dom"/>
</dbReference>
<keyword evidence="2 3" id="KW-0539">Nucleus</keyword>
<dbReference type="InterPro" id="IPR051356">
    <property type="entry name" value="SOX/SOX-like_TF"/>
</dbReference>
<feature type="compositionally biased region" description="Low complexity" evidence="4">
    <location>
        <begin position="19"/>
        <end position="28"/>
    </location>
</feature>
<dbReference type="SMART" id="SM00398">
    <property type="entry name" value="HMG"/>
    <property type="match status" value="1"/>
</dbReference>
<evidence type="ECO:0000256" key="3">
    <source>
        <dbReference type="PROSITE-ProRule" id="PRU00267"/>
    </source>
</evidence>
<dbReference type="CDD" id="cd01389">
    <property type="entry name" value="HMG-box_ROX1-like"/>
    <property type="match status" value="1"/>
</dbReference>
<dbReference type="Pfam" id="PF00505">
    <property type="entry name" value="HMG_box"/>
    <property type="match status" value="1"/>
</dbReference>
<name>A0A2H3CAE2_9AGAR</name>
<feature type="compositionally biased region" description="Polar residues" evidence="4">
    <location>
        <begin position="29"/>
        <end position="44"/>
    </location>
</feature>
<evidence type="ECO:0000256" key="1">
    <source>
        <dbReference type="ARBA" id="ARBA00023125"/>
    </source>
</evidence>
<feature type="region of interest" description="Disordered" evidence="4">
    <location>
        <begin position="135"/>
        <end position="191"/>
    </location>
</feature>
<reference evidence="7" key="1">
    <citation type="journal article" date="2017" name="Nat. Ecol. Evol.">
        <title>Genome expansion and lineage-specific genetic innovations in the forest pathogenic fungi Armillaria.</title>
        <authorList>
            <person name="Sipos G."/>
            <person name="Prasanna A.N."/>
            <person name="Walter M.C."/>
            <person name="O'Connor E."/>
            <person name="Balint B."/>
            <person name="Krizsan K."/>
            <person name="Kiss B."/>
            <person name="Hess J."/>
            <person name="Varga T."/>
            <person name="Slot J."/>
            <person name="Riley R."/>
            <person name="Boka B."/>
            <person name="Rigling D."/>
            <person name="Barry K."/>
            <person name="Lee J."/>
            <person name="Mihaltcheva S."/>
            <person name="LaButti K."/>
            <person name="Lipzen A."/>
            <person name="Waldron R."/>
            <person name="Moloney N.M."/>
            <person name="Sperisen C."/>
            <person name="Kredics L."/>
            <person name="Vagvoelgyi C."/>
            <person name="Patrignani A."/>
            <person name="Fitzpatrick D."/>
            <person name="Nagy I."/>
            <person name="Doyle S."/>
            <person name="Anderson J.B."/>
            <person name="Grigoriev I.V."/>
            <person name="Gueldener U."/>
            <person name="Muensterkoetter M."/>
            <person name="Nagy L.G."/>
        </authorList>
    </citation>
    <scope>NUCLEOTIDE SEQUENCE [LARGE SCALE GENOMIC DNA]</scope>
    <source>
        <strain evidence="7">28-4</strain>
    </source>
</reference>
<organism evidence="6 7">
    <name type="scientific">Armillaria solidipes</name>
    <dbReference type="NCBI Taxonomy" id="1076256"/>
    <lineage>
        <taxon>Eukaryota</taxon>
        <taxon>Fungi</taxon>
        <taxon>Dikarya</taxon>
        <taxon>Basidiomycota</taxon>
        <taxon>Agaricomycotina</taxon>
        <taxon>Agaricomycetes</taxon>
        <taxon>Agaricomycetidae</taxon>
        <taxon>Agaricales</taxon>
        <taxon>Marasmiineae</taxon>
        <taxon>Physalacriaceae</taxon>
        <taxon>Armillaria</taxon>
    </lineage>
</organism>
<dbReference type="STRING" id="1076256.A0A2H3CAE2"/>
<dbReference type="SUPFAM" id="SSF47095">
    <property type="entry name" value="HMG-box"/>
    <property type="match status" value="1"/>
</dbReference>
<feature type="compositionally biased region" description="Low complexity" evidence="4">
    <location>
        <begin position="332"/>
        <end position="356"/>
    </location>
</feature>
<evidence type="ECO:0000259" key="5">
    <source>
        <dbReference type="PROSITE" id="PS50118"/>
    </source>
</evidence>
<keyword evidence="1 3" id="KW-0238">DNA-binding</keyword>
<feature type="compositionally biased region" description="Acidic residues" evidence="4">
    <location>
        <begin position="47"/>
        <end position="61"/>
    </location>
</feature>
<evidence type="ECO:0000313" key="6">
    <source>
        <dbReference type="EMBL" id="PBK72256.1"/>
    </source>
</evidence>
<feature type="region of interest" description="Disordered" evidence="4">
    <location>
        <begin position="332"/>
        <end position="362"/>
    </location>
</feature>
<dbReference type="PANTHER" id="PTHR45789:SF2">
    <property type="entry name" value="FI18025P1"/>
    <property type="match status" value="1"/>
</dbReference>
<keyword evidence="7" id="KW-1185">Reference proteome</keyword>
<gene>
    <name evidence="6" type="ORF">ARMSODRAFT_1002409</name>
</gene>
<feature type="DNA-binding region" description="HMG box" evidence="3">
    <location>
        <begin position="85"/>
        <end position="154"/>
    </location>
</feature>
<dbReference type="GO" id="GO:0000978">
    <property type="term" value="F:RNA polymerase II cis-regulatory region sequence-specific DNA binding"/>
    <property type="evidence" value="ECO:0007669"/>
    <property type="project" value="TreeGrafter"/>
</dbReference>
<dbReference type="EMBL" id="KZ293422">
    <property type="protein sequence ID" value="PBK72256.1"/>
    <property type="molecule type" value="Genomic_DNA"/>
</dbReference>
<dbReference type="InterPro" id="IPR036910">
    <property type="entry name" value="HMG_box_dom_sf"/>
</dbReference>
<dbReference type="Proteomes" id="UP000218334">
    <property type="component" value="Unassembled WGS sequence"/>
</dbReference>
<evidence type="ECO:0000313" key="7">
    <source>
        <dbReference type="Proteomes" id="UP000218334"/>
    </source>
</evidence>
<protein>
    <recommendedName>
        <fullName evidence="5">HMG box domain-containing protein</fullName>
    </recommendedName>
</protein>
<dbReference type="PROSITE" id="PS50118">
    <property type="entry name" value="HMG_BOX_2"/>
    <property type="match status" value="1"/>
</dbReference>
<dbReference type="GO" id="GO:0005634">
    <property type="term" value="C:nucleus"/>
    <property type="evidence" value="ECO:0007669"/>
    <property type="project" value="UniProtKB-UniRule"/>
</dbReference>
<feature type="compositionally biased region" description="Basic and acidic residues" evidence="4">
    <location>
        <begin position="69"/>
        <end position="84"/>
    </location>
</feature>
<sequence length="574" mass="64183">MSRHRLSISIGSSRRRSVASRGSYGARGQPNQQISFAPNVTPVSYDQPEDDDVAMGEDEEMLFPASTEPRPEPKRKGKSRDPNHVPRPANAFMLFRADFVRQKHIPGSIETNHGSLSKIIGGIWHGLPLNEKKKWEARARQEKARHKRQYPDYQFRPVHNKSKAKGKGKTKSTKSKKKPAPKQRPAEVDEKRCEDVASLLLGGKKGDELAEAVRQLDQTRLALGLVGRRSSSVPPDVDFAGGPIQLPSLLPAGSLPRRPSSTQPFVYLPYPPPVFEPNYPAPTLPEVNTSLFSHLNPFATTCEPTPGFHHISVSPFEQVDYSPFDCPPPSLAPSSVYSSSQGSSQGSSSQASSPGPEELPLFAPQPQMPAFEWMPKEQRMSLADIHDVTMVPQEARLSISSHFGRSWEQISDEWSRMTLSGGRFSLSDILFNAEEMSLGAVPDFEKRYERGMNYGPMGMTSRHYLSLASEQYFIKAIYVIYPTCDPLAALRMGQTSAEERVKDLVEAGELTKRWSHYKCLDAGLDTLHCSHYMYIIWHPQVFKDSPIIEAERDYVIAYKCIVASQAMLGVYWHA</sequence>
<dbReference type="PANTHER" id="PTHR45789">
    <property type="entry name" value="FI18025P1"/>
    <property type="match status" value="1"/>
</dbReference>
<accession>A0A2H3CAE2</accession>
<feature type="domain" description="HMG box" evidence="5">
    <location>
        <begin position="85"/>
        <end position="154"/>
    </location>
</feature>
<proteinExistence type="predicted"/>
<evidence type="ECO:0000256" key="2">
    <source>
        <dbReference type="ARBA" id="ARBA00023242"/>
    </source>
</evidence>
<feature type="compositionally biased region" description="Basic residues" evidence="4">
    <location>
        <begin position="158"/>
        <end position="181"/>
    </location>
</feature>
<evidence type="ECO:0000256" key="4">
    <source>
        <dbReference type="SAM" id="MobiDB-lite"/>
    </source>
</evidence>
<dbReference type="GO" id="GO:0000981">
    <property type="term" value="F:DNA-binding transcription factor activity, RNA polymerase II-specific"/>
    <property type="evidence" value="ECO:0007669"/>
    <property type="project" value="TreeGrafter"/>
</dbReference>
<dbReference type="Gene3D" id="1.10.30.10">
    <property type="entry name" value="High mobility group box domain"/>
    <property type="match status" value="1"/>
</dbReference>
<feature type="region of interest" description="Disordered" evidence="4">
    <location>
        <begin position="1"/>
        <end position="87"/>
    </location>
</feature>
<dbReference type="AlphaFoldDB" id="A0A2H3CAE2"/>